<dbReference type="Gene3D" id="2.120.10.30">
    <property type="entry name" value="TolB, C-terminal domain"/>
    <property type="match status" value="1"/>
</dbReference>
<dbReference type="SUPFAM" id="SSF63829">
    <property type="entry name" value="Calcium-dependent phosphotriesterase"/>
    <property type="match status" value="1"/>
</dbReference>
<sequence length="299" mass="32327">MDARRDQDLEPQAVVVHDANALTGECPCWDPRSDVLWWIDIQGQRLLSFSPRSGERRAVNLPLMPGLITNRRAGGLIVGLEDGFYAFDLAKGLSARLVAAAEEDGRLRLNDGKADLRGRLWFGSMDKTGGGGRWGGLFVLDTDGSVRKILSDITIPNAIAWSPDGSVFYFSDSVTKTIDAYDYDLNTGSLSHKCPFAVYDEGETPDGVCIDREGGVWIAVVHGNRVERRLPDGRLDRIVPLQVSRPTMPMLGGVNGSTLFVTSQRRFLTTAELAAQPAAGDLLAIDVGIPAAPCAMAAI</sequence>
<dbReference type="InterPro" id="IPR013658">
    <property type="entry name" value="SGL"/>
</dbReference>
<dbReference type="PRINTS" id="PR01790">
    <property type="entry name" value="SMP30FAMILY"/>
</dbReference>
<dbReference type="InterPro" id="IPR005511">
    <property type="entry name" value="SMP-30"/>
</dbReference>
<keyword evidence="3" id="KW-0378">Hydrolase</keyword>
<dbReference type="Pfam" id="PF08450">
    <property type="entry name" value="SGL"/>
    <property type="match status" value="1"/>
</dbReference>
<proteinExistence type="inferred from homology"/>
<protein>
    <submittedName>
        <fullName evidence="3">SMP-30/gluconolactonase/LRE family protein</fullName>
        <ecNumber evidence="3">3.1.1.99</ecNumber>
    </submittedName>
</protein>
<reference evidence="3 4" key="1">
    <citation type="submission" date="2024-06" db="EMBL/GenBank/DDBJ databases">
        <authorList>
            <person name="Kim D.-U."/>
        </authorList>
    </citation>
    <scope>NUCLEOTIDE SEQUENCE [LARGE SCALE GENOMIC DNA]</scope>
    <source>
        <strain evidence="3 4">KACC15460</strain>
    </source>
</reference>
<comment type="similarity">
    <text evidence="1">Belongs to the SMP-30/CGR1 family.</text>
</comment>
<dbReference type="RefSeq" id="WP_354465102.1">
    <property type="nucleotide sequence ID" value="NZ_JBEWSZ010000015.1"/>
</dbReference>
<evidence type="ECO:0000313" key="4">
    <source>
        <dbReference type="Proteomes" id="UP001548832"/>
    </source>
</evidence>
<evidence type="ECO:0000256" key="1">
    <source>
        <dbReference type="ARBA" id="ARBA00008853"/>
    </source>
</evidence>
<comment type="caution">
    <text evidence="3">The sequence shown here is derived from an EMBL/GenBank/DDBJ whole genome shotgun (WGS) entry which is preliminary data.</text>
</comment>
<organism evidence="3 4">
    <name type="scientific">Mesorhizobium shangrilense</name>
    <dbReference type="NCBI Taxonomy" id="460060"/>
    <lineage>
        <taxon>Bacteria</taxon>
        <taxon>Pseudomonadati</taxon>
        <taxon>Pseudomonadota</taxon>
        <taxon>Alphaproteobacteria</taxon>
        <taxon>Hyphomicrobiales</taxon>
        <taxon>Phyllobacteriaceae</taxon>
        <taxon>Mesorhizobium</taxon>
    </lineage>
</organism>
<dbReference type="InterPro" id="IPR011042">
    <property type="entry name" value="6-blade_b-propeller_TolB-like"/>
</dbReference>
<name>A0ABV2DS46_9HYPH</name>
<gene>
    <name evidence="3" type="ORF">ABVQ20_38950</name>
</gene>
<dbReference type="PANTHER" id="PTHR10907:SF47">
    <property type="entry name" value="REGUCALCIN"/>
    <property type="match status" value="1"/>
</dbReference>
<dbReference type="GO" id="GO:0016787">
    <property type="term" value="F:hydrolase activity"/>
    <property type="evidence" value="ECO:0007669"/>
    <property type="project" value="UniProtKB-KW"/>
</dbReference>
<dbReference type="EMBL" id="JBEWSZ010000015">
    <property type="protein sequence ID" value="MET2832896.1"/>
    <property type="molecule type" value="Genomic_DNA"/>
</dbReference>
<accession>A0ABV2DS46</accession>
<dbReference type="EC" id="3.1.1.99" evidence="3"/>
<evidence type="ECO:0000313" key="3">
    <source>
        <dbReference type="EMBL" id="MET2832896.1"/>
    </source>
</evidence>
<keyword evidence="4" id="KW-1185">Reference proteome</keyword>
<feature type="domain" description="SMP-30/Gluconolactonase/LRE-like region" evidence="2">
    <location>
        <begin position="24"/>
        <end position="264"/>
    </location>
</feature>
<evidence type="ECO:0000259" key="2">
    <source>
        <dbReference type="Pfam" id="PF08450"/>
    </source>
</evidence>
<dbReference type="PANTHER" id="PTHR10907">
    <property type="entry name" value="REGUCALCIN"/>
    <property type="match status" value="1"/>
</dbReference>
<dbReference type="Proteomes" id="UP001548832">
    <property type="component" value="Unassembled WGS sequence"/>
</dbReference>